<dbReference type="GO" id="GO:0005737">
    <property type="term" value="C:cytoplasm"/>
    <property type="evidence" value="ECO:0007669"/>
    <property type="project" value="UniProtKB-ARBA"/>
</dbReference>
<dbReference type="AlphaFoldDB" id="A0A8J6C931"/>
<evidence type="ECO:0000256" key="1">
    <source>
        <dbReference type="ARBA" id="ARBA00010048"/>
    </source>
</evidence>
<dbReference type="Proteomes" id="UP000751190">
    <property type="component" value="Unassembled WGS sequence"/>
</dbReference>
<keyword evidence="6" id="KW-1185">Reference proteome</keyword>
<dbReference type="InterPro" id="IPR009053">
    <property type="entry name" value="Prefoldin"/>
</dbReference>
<reference evidence="5" key="1">
    <citation type="submission" date="2021-05" db="EMBL/GenBank/DDBJ databases">
        <title>The genome of the haptophyte Pavlova lutheri (Diacronema luteri, Pavlovales) - a model for lipid biosynthesis in eukaryotic algae.</title>
        <authorList>
            <person name="Hulatt C.J."/>
            <person name="Posewitz M.C."/>
        </authorList>
    </citation>
    <scope>NUCLEOTIDE SEQUENCE</scope>
    <source>
        <strain evidence="5">NIVA-4/92</strain>
    </source>
</reference>
<comment type="function">
    <text evidence="3">Binds specifically to cytosolic chaperonin (c-CPN) and transfers target proteins to it. Binds to nascent polypeptide chain and promotes folding in an environment in which there are many competing pathways for nonnative proteins.</text>
</comment>
<dbReference type="EMBL" id="JAGTXO010000020">
    <property type="protein sequence ID" value="KAG8462546.1"/>
    <property type="molecule type" value="Genomic_DNA"/>
</dbReference>
<sequence length="205" mass="22743">MAATASPTTTSTITTIGGDHVPAMPFIDDIELFMAKEGKSAETAIQKLQEQYQGYKLVEQRLLSRKLKLRVKIPDIEKTLGVVTRMKQAQEEGETELRAHYELSDAVYAKARVPLLEQQPVFLWLGANVMLEYGLDEAIALLTSNLRMAQQTLAQLVSDLAFLKDQMTTSEVNIARVFNWDVRERRKRGEGTAGAAGADAESEGK</sequence>
<comment type="subunit">
    <text evidence="3">Heterohexamer of two PFD-alpha type and four PFD-beta type subunits.</text>
</comment>
<dbReference type="InterPro" id="IPR004127">
    <property type="entry name" value="Prefoldin_subunit_alpha"/>
</dbReference>
<keyword evidence="2 3" id="KW-0143">Chaperone</keyword>
<dbReference type="CDD" id="cd23156">
    <property type="entry name" value="Prefoldin_3"/>
    <property type="match status" value="1"/>
</dbReference>
<comment type="caution">
    <text evidence="5">The sequence shown here is derived from an EMBL/GenBank/DDBJ whole genome shotgun (WGS) entry which is preliminary data.</text>
</comment>
<evidence type="ECO:0000313" key="5">
    <source>
        <dbReference type="EMBL" id="KAG8462546.1"/>
    </source>
</evidence>
<dbReference type="PANTHER" id="PTHR12409">
    <property type="entry name" value="PREFOLDIN SUBUNIT 3"/>
    <property type="match status" value="1"/>
</dbReference>
<dbReference type="PANTHER" id="PTHR12409:SF0">
    <property type="entry name" value="PREFOLDIN SUBUNIT 3"/>
    <property type="match status" value="1"/>
</dbReference>
<proteinExistence type="inferred from homology"/>
<organism evidence="5 6">
    <name type="scientific">Diacronema lutheri</name>
    <name type="common">Unicellular marine alga</name>
    <name type="synonym">Monochrysis lutheri</name>
    <dbReference type="NCBI Taxonomy" id="2081491"/>
    <lineage>
        <taxon>Eukaryota</taxon>
        <taxon>Haptista</taxon>
        <taxon>Haptophyta</taxon>
        <taxon>Pavlovophyceae</taxon>
        <taxon>Pavlovales</taxon>
        <taxon>Pavlovaceae</taxon>
        <taxon>Diacronema</taxon>
    </lineage>
</organism>
<dbReference type="GO" id="GO:0007017">
    <property type="term" value="P:microtubule-based process"/>
    <property type="evidence" value="ECO:0007669"/>
    <property type="project" value="TreeGrafter"/>
</dbReference>
<dbReference type="PIRSF" id="PIRSF016396">
    <property type="entry name" value="Prefoldin_subunit_3"/>
    <property type="match status" value="1"/>
</dbReference>
<name>A0A8J6C931_DIALT</name>
<evidence type="ECO:0000313" key="6">
    <source>
        <dbReference type="Proteomes" id="UP000751190"/>
    </source>
</evidence>
<dbReference type="GO" id="GO:0006457">
    <property type="term" value="P:protein folding"/>
    <property type="evidence" value="ECO:0007669"/>
    <property type="project" value="UniProtKB-UniRule"/>
</dbReference>
<dbReference type="InterPro" id="IPR016655">
    <property type="entry name" value="PFD3"/>
</dbReference>
<dbReference type="SUPFAM" id="SSF46579">
    <property type="entry name" value="Prefoldin"/>
    <property type="match status" value="1"/>
</dbReference>
<dbReference type="GO" id="GO:0015631">
    <property type="term" value="F:tubulin binding"/>
    <property type="evidence" value="ECO:0007669"/>
    <property type="project" value="TreeGrafter"/>
</dbReference>
<evidence type="ECO:0000256" key="2">
    <source>
        <dbReference type="ARBA" id="ARBA00023186"/>
    </source>
</evidence>
<protein>
    <recommendedName>
        <fullName evidence="3">Prefoldin subunit 3</fullName>
    </recommendedName>
</protein>
<dbReference type="OMA" id="YNYDVHQ"/>
<evidence type="ECO:0000256" key="3">
    <source>
        <dbReference type="PIRNR" id="PIRNR016396"/>
    </source>
</evidence>
<gene>
    <name evidence="5" type="ORF">KFE25_010371</name>
</gene>
<dbReference type="Gene3D" id="1.10.287.370">
    <property type="match status" value="1"/>
</dbReference>
<accession>A0A8J6C931</accession>
<comment type="similarity">
    <text evidence="1 3">Belongs to the prefoldin subunit alpha family.</text>
</comment>
<dbReference type="GO" id="GO:0007021">
    <property type="term" value="P:tubulin complex assembly"/>
    <property type="evidence" value="ECO:0007669"/>
    <property type="project" value="TreeGrafter"/>
</dbReference>
<dbReference type="Pfam" id="PF02996">
    <property type="entry name" value="Prefoldin"/>
    <property type="match status" value="1"/>
</dbReference>
<feature type="region of interest" description="Disordered" evidence="4">
    <location>
        <begin position="186"/>
        <end position="205"/>
    </location>
</feature>
<dbReference type="FunFam" id="1.10.287.370:FF:000001">
    <property type="entry name" value="Prefoldin subunit 3"/>
    <property type="match status" value="1"/>
</dbReference>
<dbReference type="OrthoDB" id="6375174at2759"/>
<evidence type="ECO:0000256" key="4">
    <source>
        <dbReference type="SAM" id="MobiDB-lite"/>
    </source>
</evidence>
<dbReference type="GO" id="GO:0016272">
    <property type="term" value="C:prefoldin complex"/>
    <property type="evidence" value="ECO:0007669"/>
    <property type="project" value="UniProtKB-UniRule"/>
</dbReference>